<sequence>MKKYTLYLLVGLSAAMTACNDADNPPMVSLGIDDAYYVARMQKLPLSPALTGERYSWKIDGKEVSTDRNYIFMERTEGVYQLSFDIIDPESPFHHDFTVTVMREEIEYSPYIAKVLEYCPAPGQFVNEMPLYEEGDTYADMLKKAEESISGTNDVMISLGAYGGYVTFAFDHTVVNVPGERDIRIWGNSFYELTDPTHPGGSAEPGIVMVSYDTNCNGLPDDPWYELAGSDYANPLTRHRYTITYSCPDPAKEPVPDESGYLNDTTYIPWVDSDGQTGYVARNIFHDQEYWPGWVDSDKLHFSGTCLPPNAVDRSGNGSYFILYCFDWGYADNHPNDQVDPNTFDIAWAVDEFGNHVDLPGADFVRVYTAENQYCGWLGETSTEICRAQDLHITQDLPQP</sequence>
<dbReference type="EMBL" id="DYXT01000019">
    <property type="protein sequence ID" value="HJE38744.1"/>
    <property type="molecule type" value="Genomic_DNA"/>
</dbReference>
<name>A0A4Q0U9E2_9BACT</name>
<organism evidence="2 3">
    <name type="scientific">Candidatus Amulumruptor caecigallinarius</name>
    <dbReference type="NCBI Taxonomy" id="2109911"/>
    <lineage>
        <taxon>Bacteria</taxon>
        <taxon>Pseudomonadati</taxon>
        <taxon>Bacteroidota</taxon>
        <taxon>Bacteroidia</taxon>
        <taxon>Bacteroidales</taxon>
        <taxon>Muribaculaceae</taxon>
        <taxon>Candidatus Amulumruptor</taxon>
    </lineage>
</organism>
<evidence type="ECO:0000259" key="1">
    <source>
        <dbReference type="Pfam" id="PF16820"/>
    </source>
</evidence>
<evidence type="ECO:0000313" key="2">
    <source>
        <dbReference type="EMBL" id="HJE38744.1"/>
    </source>
</evidence>
<dbReference type="Pfam" id="PF16820">
    <property type="entry name" value="PKD_3"/>
    <property type="match status" value="1"/>
</dbReference>
<dbReference type="InterPro" id="IPR041696">
    <property type="entry name" value="PKD_3"/>
</dbReference>
<accession>A0A4Q0U9E2</accession>
<reference evidence="2" key="2">
    <citation type="submission" date="2021-09" db="EMBL/GenBank/DDBJ databases">
        <authorList>
            <person name="Gilroy R."/>
        </authorList>
    </citation>
    <scope>NUCLEOTIDE SEQUENCE</scope>
    <source>
        <strain evidence="2">4100</strain>
    </source>
</reference>
<gene>
    <name evidence="2" type="ORF">K8V47_03140</name>
</gene>
<dbReference type="AlphaFoldDB" id="A0A4Q0U9E2"/>
<evidence type="ECO:0000313" key="3">
    <source>
        <dbReference type="Proteomes" id="UP000711407"/>
    </source>
</evidence>
<dbReference type="Proteomes" id="UP000711407">
    <property type="component" value="Unassembled WGS sequence"/>
</dbReference>
<comment type="caution">
    <text evidence="2">The sequence shown here is derived from an EMBL/GenBank/DDBJ whole genome shotgun (WGS) entry which is preliminary data.</text>
</comment>
<reference evidence="2" key="1">
    <citation type="journal article" date="2021" name="PeerJ">
        <title>Extensive microbial diversity within the chicken gut microbiome revealed by metagenomics and culture.</title>
        <authorList>
            <person name="Gilroy R."/>
            <person name="Ravi A."/>
            <person name="Getino M."/>
            <person name="Pursley I."/>
            <person name="Horton D.L."/>
            <person name="Alikhan N.F."/>
            <person name="Baker D."/>
            <person name="Gharbi K."/>
            <person name="Hall N."/>
            <person name="Watson M."/>
            <person name="Adriaenssens E.M."/>
            <person name="Foster-Nyarko E."/>
            <person name="Jarju S."/>
            <person name="Secka A."/>
            <person name="Antonio M."/>
            <person name="Oren A."/>
            <person name="Chaudhuri R.R."/>
            <person name="La Ragione R."/>
            <person name="Hildebrand F."/>
            <person name="Pallen M.J."/>
        </authorList>
    </citation>
    <scope>NUCLEOTIDE SEQUENCE</scope>
    <source>
        <strain evidence="2">4100</strain>
    </source>
</reference>
<protein>
    <submittedName>
        <fullName evidence="2">Cell surface protein</fullName>
    </submittedName>
</protein>
<proteinExistence type="predicted"/>
<dbReference type="PROSITE" id="PS51257">
    <property type="entry name" value="PROKAR_LIPOPROTEIN"/>
    <property type="match status" value="1"/>
</dbReference>
<feature type="domain" description="Bacteroidetes PKD-like" evidence="1">
    <location>
        <begin position="25"/>
        <end position="85"/>
    </location>
</feature>